<dbReference type="RefSeq" id="WP_089919145.1">
    <property type="nucleotide sequence ID" value="NZ_FOBB01000009.1"/>
</dbReference>
<organism evidence="2 3">
    <name type="scientific">Chitinophaga rupis</name>
    <dbReference type="NCBI Taxonomy" id="573321"/>
    <lineage>
        <taxon>Bacteria</taxon>
        <taxon>Pseudomonadati</taxon>
        <taxon>Bacteroidota</taxon>
        <taxon>Chitinophagia</taxon>
        <taxon>Chitinophagales</taxon>
        <taxon>Chitinophagaceae</taxon>
        <taxon>Chitinophaga</taxon>
    </lineage>
</organism>
<dbReference type="Proteomes" id="UP000198984">
    <property type="component" value="Unassembled WGS sequence"/>
</dbReference>
<dbReference type="InterPro" id="IPR051606">
    <property type="entry name" value="Polyketide_Oxido-like"/>
</dbReference>
<accession>A0A1H8EZ13</accession>
<dbReference type="InterPro" id="IPR016040">
    <property type="entry name" value="NAD(P)-bd_dom"/>
</dbReference>
<feature type="domain" description="NAD(P)-binding" evidence="1">
    <location>
        <begin position="7"/>
        <end position="206"/>
    </location>
</feature>
<dbReference type="AlphaFoldDB" id="A0A1H8EZ13"/>
<keyword evidence="3" id="KW-1185">Reference proteome</keyword>
<evidence type="ECO:0000313" key="3">
    <source>
        <dbReference type="Proteomes" id="UP000198984"/>
    </source>
</evidence>
<gene>
    <name evidence="2" type="ORF">SAMN04488505_10969</name>
</gene>
<name>A0A1H8EZ13_9BACT</name>
<dbReference type="SUPFAM" id="SSF51735">
    <property type="entry name" value="NAD(P)-binding Rossmann-fold domains"/>
    <property type="match status" value="1"/>
</dbReference>
<dbReference type="Gene3D" id="3.40.50.720">
    <property type="entry name" value="NAD(P)-binding Rossmann-like Domain"/>
    <property type="match status" value="1"/>
</dbReference>
<dbReference type="STRING" id="573321.SAMN04488505_10969"/>
<dbReference type="GO" id="GO:0016646">
    <property type="term" value="F:oxidoreductase activity, acting on the CH-NH group of donors, NAD or NADP as acceptor"/>
    <property type="evidence" value="ECO:0007669"/>
    <property type="project" value="TreeGrafter"/>
</dbReference>
<dbReference type="EMBL" id="FOBB01000009">
    <property type="protein sequence ID" value="SEN24723.1"/>
    <property type="molecule type" value="Genomic_DNA"/>
</dbReference>
<dbReference type="CDD" id="cd05244">
    <property type="entry name" value="BVR-B_like_SDR_a"/>
    <property type="match status" value="1"/>
</dbReference>
<evidence type="ECO:0000259" key="1">
    <source>
        <dbReference type="Pfam" id="PF13460"/>
    </source>
</evidence>
<proteinExistence type="predicted"/>
<dbReference type="PANTHER" id="PTHR43355">
    <property type="entry name" value="FLAVIN REDUCTASE (NADPH)"/>
    <property type="match status" value="1"/>
</dbReference>
<dbReference type="PANTHER" id="PTHR43355:SF2">
    <property type="entry name" value="FLAVIN REDUCTASE (NADPH)"/>
    <property type="match status" value="1"/>
</dbReference>
<dbReference type="Pfam" id="PF13460">
    <property type="entry name" value="NAD_binding_10"/>
    <property type="match status" value="1"/>
</dbReference>
<protein>
    <recommendedName>
        <fullName evidence="1">NAD(P)-binding domain-containing protein</fullName>
    </recommendedName>
</protein>
<evidence type="ECO:0000313" key="2">
    <source>
        <dbReference type="EMBL" id="SEN24723.1"/>
    </source>
</evidence>
<dbReference type="InterPro" id="IPR036291">
    <property type="entry name" value="NAD(P)-bd_dom_sf"/>
</dbReference>
<reference evidence="2 3" key="1">
    <citation type="submission" date="2016-10" db="EMBL/GenBank/DDBJ databases">
        <authorList>
            <person name="de Groot N.N."/>
        </authorList>
    </citation>
    <scope>NUCLEOTIDE SEQUENCE [LARGE SCALE GENOMIC DNA]</scope>
    <source>
        <strain evidence="2 3">DSM 21039</strain>
    </source>
</reference>
<sequence length="217" mass="23472">MKVALIGATGFVGSHLLPELLERGHQVTAIVRNPDKLTLEHPNLVVKKGDVTNEAEVAALVSGLDAVISSFNAGWTNPNLYNDFLSGSKAIQSGVKKSGVKRFITIGGAGSLEIAPGKQLVDTPEFPKEYLPGATAARDYLNIIKEEKELEWTFISPAIEMSPAGAHGRTGAYRTALNNPVFDAEHRSRLSVEDLAVVIADELENPQHIRQRFTAAY</sequence>
<dbReference type="OrthoDB" id="9785372at2"/>